<evidence type="ECO:0000313" key="3">
    <source>
        <dbReference type="EMBL" id="GAA2384489.1"/>
    </source>
</evidence>
<feature type="chain" id="PRO_5047440588" evidence="2">
    <location>
        <begin position="25"/>
        <end position="386"/>
    </location>
</feature>
<dbReference type="PANTHER" id="PTHR30006:SF2">
    <property type="entry name" value="ABC TRANSPORTER SUBSTRATE-BINDING PROTEIN"/>
    <property type="match status" value="1"/>
</dbReference>
<evidence type="ECO:0000256" key="2">
    <source>
        <dbReference type="SAM" id="SignalP"/>
    </source>
</evidence>
<evidence type="ECO:0000256" key="1">
    <source>
        <dbReference type="ARBA" id="ARBA00022729"/>
    </source>
</evidence>
<dbReference type="InterPro" id="IPR006311">
    <property type="entry name" value="TAT_signal"/>
</dbReference>
<dbReference type="SUPFAM" id="SSF53850">
    <property type="entry name" value="Periplasmic binding protein-like II"/>
    <property type="match status" value="1"/>
</dbReference>
<reference evidence="4" key="1">
    <citation type="journal article" date="2019" name="Int. J. Syst. Evol. Microbiol.">
        <title>The Global Catalogue of Microorganisms (GCM) 10K type strain sequencing project: providing services to taxonomists for standard genome sequencing and annotation.</title>
        <authorList>
            <consortium name="The Broad Institute Genomics Platform"/>
            <consortium name="The Broad Institute Genome Sequencing Center for Infectious Disease"/>
            <person name="Wu L."/>
            <person name="Ma J."/>
        </authorList>
    </citation>
    <scope>NUCLEOTIDE SEQUENCE [LARGE SCALE GENOMIC DNA]</scope>
    <source>
        <strain evidence="4">JCM 3272</strain>
    </source>
</reference>
<name>A0ABP5UR51_9ACTN</name>
<sequence length="386" mass="40389">MQRNTLRRGLVAGVLSVAVAAAVAGCGSSQKAADAQNNKAGAASATSAQDLGGLDALVAAAKAEGTLNVITLPRDWANYGELIDTFSKKYGIKINSDNPDGSSQDEINAVKSLKGQDRAPDVLDLGGAFAQSGAKEGLFAPYKVLTWADIPDNQKDADGAWYNDYGGYISIGCDAKKIAVCPQTFADLKKPEYKGKVALNGDPTKSGSAFAGVFAAALANGGSFTNIQPGIDYFAALKKSGNYIPVESTPATIEKGETPISIDWDYLNAGYTKELAAKGIDWKVAVPSDGIYGNFYCQAINKAAPHPAAARLWEEYLFSDEGQNLWLKGAARPVRLPKMTASGTADATLVAALPTVDASKAQLPSPEQVDSAKKVLTDGWTKALNG</sequence>
<dbReference type="PANTHER" id="PTHR30006">
    <property type="entry name" value="THIAMINE-BINDING PERIPLASMIC PROTEIN-RELATED"/>
    <property type="match status" value="1"/>
</dbReference>
<organism evidence="3 4">
    <name type="scientific">Dactylosporangium salmoneum</name>
    <dbReference type="NCBI Taxonomy" id="53361"/>
    <lineage>
        <taxon>Bacteria</taxon>
        <taxon>Bacillati</taxon>
        <taxon>Actinomycetota</taxon>
        <taxon>Actinomycetes</taxon>
        <taxon>Micromonosporales</taxon>
        <taxon>Micromonosporaceae</taxon>
        <taxon>Dactylosporangium</taxon>
    </lineage>
</organism>
<feature type="signal peptide" evidence="2">
    <location>
        <begin position="1"/>
        <end position="24"/>
    </location>
</feature>
<comment type="caution">
    <text evidence="3">The sequence shown here is derived from an EMBL/GenBank/DDBJ whole genome shotgun (WGS) entry which is preliminary data.</text>
</comment>
<dbReference type="PROSITE" id="PS51318">
    <property type="entry name" value="TAT"/>
    <property type="match status" value="1"/>
</dbReference>
<dbReference type="PROSITE" id="PS51257">
    <property type="entry name" value="PROKAR_LIPOPROTEIN"/>
    <property type="match status" value="1"/>
</dbReference>
<accession>A0ABP5UR51</accession>
<keyword evidence="4" id="KW-1185">Reference proteome</keyword>
<dbReference type="EMBL" id="BAAARV010000096">
    <property type="protein sequence ID" value="GAA2384489.1"/>
    <property type="molecule type" value="Genomic_DNA"/>
</dbReference>
<dbReference type="Gene3D" id="3.40.190.10">
    <property type="entry name" value="Periplasmic binding protein-like II"/>
    <property type="match status" value="2"/>
</dbReference>
<keyword evidence="1 2" id="KW-0732">Signal</keyword>
<dbReference type="RefSeq" id="WP_344619191.1">
    <property type="nucleotide sequence ID" value="NZ_BAAARV010000096.1"/>
</dbReference>
<dbReference type="Pfam" id="PF13343">
    <property type="entry name" value="SBP_bac_6"/>
    <property type="match status" value="1"/>
</dbReference>
<protein>
    <submittedName>
        <fullName evidence="3">Extracellular solute-binding protein</fullName>
    </submittedName>
</protein>
<dbReference type="Proteomes" id="UP001501444">
    <property type="component" value="Unassembled WGS sequence"/>
</dbReference>
<proteinExistence type="predicted"/>
<gene>
    <name evidence="3" type="ORF">GCM10010170_093840</name>
</gene>
<evidence type="ECO:0000313" key="4">
    <source>
        <dbReference type="Proteomes" id="UP001501444"/>
    </source>
</evidence>